<keyword evidence="1" id="KW-1133">Transmembrane helix</keyword>
<name>A0ABV2KG65_9HYPH</name>
<comment type="caution">
    <text evidence="2">The sequence shown here is derived from an EMBL/GenBank/DDBJ whole genome shotgun (WGS) entry which is preliminary data.</text>
</comment>
<dbReference type="RefSeq" id="WP_378226736.1">
    <property type="nucleotide sequence ID" value="NZ_JBEPMN010000001.1"/>
</dbReference>
<dbReference type="Proteomes" id="UP001549143">
    <property type="component" value="Unassembled WGS sequence"/>
</dbReference>
<gene>
    <name evidence="2" type="ORF">ABID44_000359</name>
</gene>
<dbReference type="EMBL" id="JBEPMN010000001">
    <property type="protein sequence ID" value="MET3660059.1"/>
    <property type="molecule type" value="Genomic_DNA"/>
</dbReference>
<accession>A0ABV2KG65</accession>
<organism evidence="2 3">
    <name type="scientific">Aquamicrobium ahrensii</name>
    <dbReference type="NCBI Taxonomy" id="469551"/>
    <lineage>
        <taxon>Bacteria</taxon>
        <taxon>Pseudomonadati</taxon>
        <taxon>Pseudomonadota</taxon>
        <taxon>Alphaproteobacteria</taxon>
        <taxon>Hyphomicrobiales</taxon>
        <taxon>Phyllobacteriaceae</taxon>
        <taxon>Aquamicrobium</taxon>
    </lineage>
</organism>
<sequence>MSVVGAELASGKSFGQLCALLIILPGLLTVAWAAAYLLNWLRHMSGNGEGSKIQN</sequence>
<keyword evidence="1" id="KW-0812">Transmembrane</keyword>
<evidence type="ECO:0000256" key="1">
    <source>
        <dbReference type="SAM" id="Phobius"/>
    </source>
</evidence>
<reference evidence="2 3" key="1">
    <citation type="submission" date="2024-06" db="EMBL/GenBank/DDBJ databases">
        <title>Genomic Encyclopedia of Type Strains, Phase IV (KMG-IV): sequencing the most valuable type-strain genomes for metagenomic binning, comparative biology and taxonomic classification.</title>
        <authorList>
            <person name="Goeker M."/>
        </authorList>
    </citation>
    <scope>NUCLEOTIDE SEQUENCE [LARGE SCALE GENOMIC DNA]</scope>
    <source>
        <strain evidence="2 3">DSM 19730</strain>
    </source>
</reference>
<evidence type="ECO:0000313" key="3">
    <source>
        <dbReference type="Proteomes" id="UP001549143"/>
    </source>
</evidence>
<feature type="transmembrane region" description="Helical" evidence="1">
    <location>
        <begin position="14"/>
        <end position="38"/>
    </location>
</feature>
<protein>
    <submittedName>
        <fullName evidence="2">Uncharacterized protein</fullName>
    </submittedName>
</protein>
<keyword evidence="1" id="KW-0472">Membrane</keyword>
<keyword evidence="3" id="KW-1185">Reference proteome</keyword>
<evidence type="ECO:0000313" key="2">
    <source>
        <dbReference type="EMBL" id="MET3660059.1"/>
    </source>
</evidence>
<proteinExistence type="predicted"/>